<dbReference type="AlphaFoldDB" id="A0AAW0J9M2"/>
<feature type="compositionally biased region" description="Polar residues" evidence="4">
    <location>
        <begin position="545"/>
        <end position="566"/>
    </location>
</feature>
<feature type="region of interest" description="Disordered" evidence="4">
    <location>
        <begin position="523"/>
        <end position="566"/>
    </location>
</feature>
<keyword evidence="2" id="KW-0539">Nucleus</keyword>
<gene>
    <name evidence="6" type="primary">Timeless</name>
    <name evidence="6" type="ORF">CFP56_035439</name>
</gene>
<keyword evidence="3" id="KW-0131">Cell cycle</keyword>
<comment type="subcellular location">
    <subcellularLocation>
        <location evidence="1">Nucleus</location>
    </subcellularLocation>
</comment>
<dbReference type="GO" id="GO:0043111">
    <property type="term" value="P:replication fork arrest"/>
    <property type="evidence" value="ECO:0007669"/>
    <property type="project" value="TreeGrafter"/>
</dbReference>
<dbReference type="GO" id="GO:0031298">
    <property type="term" value="C:replication fork protection complex"/>
    <property type="evidence" value="ECO:0007669"/>
    <property type="project" value="TreeGrafter"/>
</dbReference>
<dbReference type="InterPro" id="IPR044998">
    <property type="entry name" value="Timeless"/>
</dbReference>
<evidence type="ECO:0000313" key="7">
    <source>
        <dbReference type="Proteomes" id="UP000237347"/>
    </source>
</evidence>
<evidence type="ECO:0000256" key="2">
    <source>
        <dbReference type="ARBA" id="ARBA00023242"/>
    </source>
</evidence>
<name>A0AAW0J9M2_QUESU</name>
<feature type="region of interest" description="Disordered" evidence="4">
    <location>
        <begin position="821"/>
        <end position="842"/>
    </location>
</feature>
<evidence type="ECO:0000256" key="3">
    <source>
        <dbReference type="ARBA" id="ARBA00023306"/>
    </source>
</evidence>
<feature type="domain" description="Timeless N-terminal" evidence="5">
    <location>
        <begin position="27"/>
        <end position="280"/>
    </location>
</feature>
<proteinExistence type="predicted"/>
<dbReference type="GO" id="GO:0000076">
    <property type="term" value="P:DNA replication checkpoint signaling"/>
    <property type="evidence" value="ECO:0007669"/>
    <property type="project" value="TreeGrafter"/>
</dbReference>
<comment type="caution">
    <text evidence="6">The sequence shown here is derived from an EMBL/GenBank/DDBJ whole genome shotgun (WGS) entry which is preliminary data.</text>
</comment>
<reference evidence="6 7" key="1">
    <citation type="journal article" date="2018" name="Sci. Data">
        <title>The draft genome sequence of cork oak.</title>
        <authorList>
            <person name="Ramos A.M."/>
            <person name="Usie A."/>
            <person name="Barbosa P."/>
            <person name="Barros P.M."/>
            <person name="Capote T."/>
            <person name="Chaves I."/>
            <person name="Simoes F."/>
            <person name="Abreu I."/>
            <person name="Carrasquinho I."/>
            <person name="Faro C."/>
            <person name="Guimaraes J.B."/>
            <person name="Mendonca D."/>
            <person name="Nobrega F."/>
            <person name="Rodrigues L."/>
            <person name="Saibo N.J.M."/>
            <person name="Varela M.C."/>
            <person name="Egas C."/>
            <person name="Matos J."/>
            <person name="Miguel C.M."/>
            <person name="Oliveira M.M."/>
            <person name="Ricardo C.P."/>
            <person name="Goncalves S."/>
        </authorList>
    </citation>
    <scope>NUCLEOTIDE SEQUENCE [LARGE SCALE GENOMIC DNA]</scope>
    <source>
        <strain evidence="7">cv. HL8</strain>
    </source>
</reference>
<dbReference type="InterPro" id="IPR006906">
    <property type="entry name" value="Timeless_N"/>
</dbReference>
<sequence length="1186" mass="134816">MDTEGLSLICAGLGISEEDDNGNRIGYSKGQYCLDNLKDLLRFLRRDDPHTRDVFKQVCKWNIVSKDLIPIIEHCQDDLKVLVFLTMPIEPTSKDISQQLEYLWGLKSSVTCSDIVAVIVSLLESPLENLESETFTEDDWKLVQLVLSLFRNVLAIQEVPLQQKAGGCASQFLSLRERFLELLFRENVMDLIIVITQHVGGSYGYFRQDNLLLLEIFHYIFMGQEPELTAKAHLKGFKVDVDTEDSLSSLESIMKEEEEKRRLSRLRNMSRHSQFIGTFTRVTMDGSKAVLKGNPNSASQDTLLKPHKIPRGPVKRIAWDIGRLPPTKDKILKLLYDFVSQLSFASYSIVILLHILMQSNFLPVLMQSIREDIEKEHHAIQKNDVAQFVTSFQHHKFLNSEPNVGVANFEDFDKDADSTIFRGDICGPIAESMNESMFQLVILKWRNAFDGLKETNDYKFLSAAGSLMKNMISMLDLMLKLLPDDAKELYTARILLYKLFYDQTDQGMTQFLLNLIKTFDTHKQPKRKSRRKRKNKSSSDKEAGNVQSDHVTVQNEIGISNSEQSADMTIAQKGSLTNTNSDGKENIMFSAQADEPDISMSETGNLKSSVPHMDNESADQANDDPCYGTGDSSDDEQLNATDEVDFKVSTLISTFANNNIIHKLCWLLKFYKSNSATTNHYIICMLRRITDDLELSPMLYQLSILITFHSILFEQKSCPSKDYANIVDFLTSFVRRMLRKMKIQPILFVEILFWKTRKESHYINAEYMLHEIGSLKKDSRNWENIPEDAELGSSQAKGWTGRSIADALGEDEADVVISHEQGYQNRGQSIEHESERDPRRKKRISLDGELERKIKDLYEKFKDDRHCSRLIAEVLEPDGKVSPAQISNKLRQLGLKVAPRKKMRYDDDHDRDGKAVEKVSNLHNSDDMEGNQEDMIRALYEKFKEHKRCSYMIANALDADNKFTAVQVSHKLKQLGLRVPQQKKFEANMLIKNENSNSLFTDKAHDPDDETLLSLLNRRKKENERLFGEQLPEQVEGLLPEDDSDDELLSSVLKKTRRPHPQSKDEKLTAISIQGTKIQNDPGNRPTEVVKIQDVNNQCSKAEPAGVDVNVSFNYGSLNGTAEAEVTSIGSGSLLNVAPVNHLDNLSQQEVDISAAFGDAVAPSSFPQSEECIPLELKLNFVVRFL</sequence>
<dbReference type="Pfam" id="PF04821">
    <property type="entry name" value="TIMELESS"/>
    <property type="match status" value="1"/>
</dbReference>
<dbReference type="GO" id="GO:0006281">
    <property type="term" value="P:DNA repair"/>
    <property type="evidence" value="ECO:0007669"/>
    <property type="project" value="TreeGrafter"/>
</dbReference>
<dbReference type="PANTHER" id="PTHR22940">
    <property type="entry name" value="TIMEOUT/TIMELESS-2"/>
    <property type="match status" value="1"/>
</dbReference>
<protein>
    <submittedName>
        <fullName evidence="6">Protein timeless like protein</fullName>
    </submittedName>
</protein>
<evidence type="ECO:0000256" key="4">
    <source>
        <dbReference type="SAM" id="MobiDB-lite"/>
    </source>
</evidence>
<evidence type="ECO:0000256" key="1">
    <source>
        <dbReference type="ARBA" id="ARBA00004123"/>
    </source>
</evidence>
<accession>A0AAW0J9M2</accession>
<organism evidence="6 7">
    <name type="scientific">Quercus suber</name>
    <name type="common">Cork oak</name>
    <dbReference type="NCBI Taxonomy" id="58331"/>
    <lineage>
        <taxon>Eukaryota</taxon>
        <taxon>Viridiplantae</taxon>
        <taxon>Streptophyta</taxon>
        <taxon>Embryophyta</taxon>
        <taxon>Tracheophyta</taxon>
        <taxon>Spermatophyta</taxon>
        <taxon>Magnoliopsida</taxon>
        <taxon>eudicotyledons</taxon>
        <taxon>Gunneridae</taxon>
        <taxon>Pentapetalae</taxon>
        <taxon>rosids</taxon>
        <taxon>fabids</taxon>
        <taxon>Fagales</taxon>
        <taxon>Fagaceae</taxon>
        <taxon>Quercus</taxon>
    </lineage>
</organism>
<dbReference type="PANTHER" id="PTHR22940:SF4">
    <property type="entry name" value="PROTEIN TIMELESS HOMOLOG"/>
    <property type="match status" value="1"/>
</dbReference>
<dbReference type="Proteomes" id="UP000237347">
    <property type="component" value="Unassembled WGS sequence"/>
</dbReference>
<evidence type="ECO:0000313" key="6">
    <source>
        <dbReference type="EMBL" id="KAK7823475.1"/>
    </source>
</evidence>
<evidence type="ECO:0000259" key="5">
    <source>
        <dbReference type="Pfam" id="PF04821"/>
    </source>
</evidence>
<keyword evidence="7" id="KW-1185">Reference proteome</keyword>
<feature type="compositionally biased region" description="Basic residues" evidence="4">
    <location>
        <begin position="524"/>
        <end position="536"/>
    </location>
</feature>
<dbReference type="GO" id="GO:0003677">
    <property type="term" value="F:DNA binding"/>
    <property type="evidence" value="ECO:0007669"/>
    <property type="project" value="TreeGrafter"/>
</dbReference>
<dbReference type="EMBL" id="PKMF04000632">
    <property type="protein sequence ID" value="KAK7823475.1"/>
    <property type="molecule type" value="Genomic_DNA"/>
</dbReference>
<feature type="region of interest" description="Disordered" evidence="4">
    <location>
        <begin position="593"/>
        <end position="636"/>
    </location>
</feature>
<feature type="compositionally biased region" description="Basic and acidic residues" evidence="4">
    <location>
        <begin position="829"/>
        <end position="842"/>
    </location>
</feature>